<name>A0A093SZY9_9GAMM</name>
<evidence type="ECO:0000313" key="4">
    <source>
        <dbReference type="Proteomes" id="UP000032869"/>
    </source>
</evidence>
<evidence type="ECO:0000259" key="1">
    <source>
        <dbReference type="Pfam" id="PF13474"/>
    </source>
</evidence>
<sequence>MSNALPVYEQSYSDEERTLADHLIGLEKSALDKWFKGDTSGYESLWSERSFTYFDAVVTERVDDYETIKAFLKSIDGKLFADSYDFRHPRIQAVNDMAVLTYQLYSQTNLIDMEYNVIEVFQKEDDNWKVIHSTWSFIRPMDKKFPERATVV</sequence>
<comment type="caution">
    <text evidence="2">The sequence shown here is derived from an EMBL/GenBank/DDBJ whole genome shotgun (WGS) entry which is preliminary data.</text>
</comment>
<gene>
    <name evidence="3" type="ORF">JV35_07965</name>
    <name evidence="2" type="ORF">KP22_01750</name>
</gene>
<dbReference type="Pfam" id="PF13474">
    <property type="entry name" value="SnoaL_3"/>
    <property type="match status" value="1"/>
</dbReference>
<dbReference type="SUPFAM" id="SSF54427">
    <property type="entry name" value="NTF2-like"/>
    <property type="match status" value="1"/>
</dbReference>
<dbReference type="STRING" id="55207.KP22_01750"/>
<evidence type="ECO:0000313" key="2">
    <source>
        <dbReference type="EMBL" id="KFX06840.1"/>
    </source>
</evidence>
<proteinExistence type="predicted"/>
<dbReference type="EMBL" id="JQHL01000002">
    <property type="protein sequence ID" value="KFX21122.1"/>
    <property type="molecule type" value="Genomic_DNA"/>
</dbReference>
<dbReference type="InterPro" id="IPR032710">
    <property type="entry name" value="NTF2-like_dom_sf"/>
</dbReference>
<dbReference type="AlphaFoldDB" id="A0A093SZY9"/>
<evidence type="ECO:0000313" key="3">
    <source>
        <dbReference type="EMBL" id="KFX21122.1"/>
    </source>
</evidence>
<evidence type="ECO:0000313" key="5">
    <source>
        <dbReference type="Proteomes" id="UP000032874"/>
    </source>
</evidence>
<dbReference type="RefSeq" id="WP_039302382.1">
    <property type="nucleotide sequence ID" value="NZ_JQHL01000002.1"/>
</dbReference>
<dbReference type="OrthoDB" id="9812295at2"/>
<feature type="domain" description="SnoaL-like" evidence="1">
    <location>
        <begin position="36"/>
        <end position="138"/>
    </location>
</feature>
<reference evidence="4 5" key="1">
    <citation type="submission" date="2014-08" db="EMBL/GenBank/DDBJ databases">
        <title>Genome sequences of NCPPB Pectobacterium isolates.</title>
        <authorList>
            <person name="Glover R.H."/>
            <person name="Sapp M."/>
            <person name="Elphinstone J."/>
        </authorList>
    </citation>
    <scope>NUCLEOTIDE SEQUENCE [LARGE SCALE GENOMIC DNA]</scope>
    <source>
        <strain evidence="3 4">NCPPB 2793</strain>
        <strain evidence="2 5">NCPPB 2795</strain>
    </source>
</reference>
<dbReference type="EMBL" id="JQHM01000001">
    <property type="protein sequence ID" value="KFX06840.1"/>
    <property type="molecule type" value="Genomic_DNA"/>
</dbReference>
<dbReference type="InterPro" id="IPR037401">
    <property type="entry name" value="SnoaL-like"/>
</dbReference>
<dbReference type="Proteomes" id="UP000032869">
    <property type="component" value="Unassembled WGS sequence"/>
</dbReference>
<accession>A0A093SZY9</accession>
<protein>
    <recommendedName>
        <fullName evidence="1">SnoaL-like domain-containing protein</fullName>
    </recommendedName>
</protein>
<organism evidence="2 5">
    <name type="scientific">Pectobacterium betavasculorum</name>
    <dbReference type="NCBI Taxonomy" id="55207"/>
    <lineage>
        <taxon>Bacteria</taxon>
        <taxon>Pseudomonadati</taxon>
        <taxon>Pseudomonadota</taxon>
        <taxon>Gammaproteobacteria</taxon>
        <taxon>Enterobacterales</taxon>
        <taxon>Pectobacteriaceae</taxon>
        <taxon>Pectobacterium</taxon>
    </lineage>
</organism>
<dbReference type="eggNOG" id="COG4319">
    <property type="taxonomic scope" value="Bacteria"/>
</dbReference>
<dbReference type="Proteomes" id="UP000032874">
    <property type="component" value="Unassembled WGS sequence"/>
</dbReference>
<dbReference type="Gene3D" id="3.10.450.50">
    <property type="match status" value="1"/>
</dbReference>
<keyword evidence="4" id="KW-1185">Reference proteome</keyword>